<gene>
    <name evidence="1" type="ORF">ACG0Z3_21580</name>
</gene>
<evidence type="ECO:0000313" key="1">
    <source>
        <dbReference type="EMBL" id="MFG6443291.1"/>
    </source>
</evidence>
<keyword evidence="2" id="KW-1185">Reference proteome</keyword>
<proteinExistence type="predicted"/>
<reference evidence="1 2" key="1">
    <citation type="submission" date="2024-08" db="EMBL/GenBank/DDBJ databases">
        <authorList>
            <person name="Lu H."/>
        </authorList>
    </citation>
    <scope>NUCLEOTIDE SEQUENCE [LARGE SCALE GENOMIC DNA]</scope>
    <source>
        <strain evidence="1 2">LKC17W</strain>
    </source>
</reference>
<name>A0ABW7FPL0_9BURK</name>
<dbReference type="EMBL" id="JBIGHW010000019">
    <property type="protein sequence ID" value="MFG6443291.1"/>
    <property type="molecule type" value="Genomic_DNA"/>
</dbReference>
<protein>
    <submittedName>
        <fullName evidence="1">Uncharacterized protein</fullName>
    </submittedName>
</protein>
<evidence type="ECO:0000313" key="2">
    <source>
        <dbReference type="Proteomes" id="UP001606301"/>
    </source>
</evidence>
<accession>A0ABW7FPL0</accession>
<organism evidence="1 2">
    <name type="scientific">Pelomonas margarita</name>
    <dbReference type="NCBI Taxonomy" id="3299031"/>
    <lineage>
        <taxon>Bacteria</taxon>
        <taxon>Pseudomonadati</taxon>
        <taxon>Pseudomonadota</taxon>
        <taxon>Betaproteobacteria</taxon>
        <taxon>Burkholderiales</taxon>
        <taxon>Sphaerotilaceae</taxon>
        <taxon>Roseateles</taxon>
    </lineage>
</organism>
<sequence length="42" mass="4361">MALPHVVRDERCMADGDAEIVAEALTQAMGAITLLPAAPKSP</sequence>
<dbReference type="RefSeq" id="WP_394401687.1">
    <property type="nucleotide sequence ID" value="NZ_JBIGHW010000019.1"/>
</dbReference>
<comment type="caution">
    <text evidence="1">The sequence shown here is derived from an EMBL/GenBank/DDBJ whole genome shotgun (WGS) entry which is preliminary data.</text>
</comment>
<dbReference type="Proteomes" id="UP001606301">
    <property type="component" value="Unassembled WGS sequence"/>
</dbReference>